<dbReference type="GeneID" id="25561012"/>
<evidence type="ECO:0000313" key="2">
    <source>
        <dbReference type="EMBL" id="KNC53545.1"/>
    </source>
</evidence>
<evidence type="ECO:0000256" key="1">
    <source>
        <dbReference type="SAM" id="MobiDB-lite"/>
    </source>
</evidence>
<protein>
    <submittedName>
        <fullName evidence="2">Uncharacterized protein</fullName>
    </submittedName>
</protein>
<dbReference type="AlphaFoldDB" id="A0A0L0DMN8"/>
<dbReference type="EMBL" id="GL349437">
    <property type="protein sequence ID" value="KNC53545.1"/>
    <property type="molecule type" value="Genomic_DNA"/>
</dbReference>
<evidence type="ECO:0000313" key="3">
    <source>
        <dbReference type="Proteomes" id="UP000054408"/>
    </source>
</evidence>
<gene>
    <name evidence="2" type="ORF">AMSG_01256</name>
</gene>
<feature type="compositionally biased region" description="Polar residues" evidence="1">
    <location>
        <begin position="276"/>
        <end position="286"/>
    </location>
</feature>
<keyword evidence="3" id="KW-1185">Reference proteome</keyword>
<sequence length="314" mass="32150">MSAHADELDALRSAAADAAFAAALHSAPAINELAANIEVSLATVDALVAEVVAIGHAAEHLLDRGDTGDVGTLTDELDNSLLGSVLHGDDALVSSREYGCWGAEPHDSGRALLSSSLLSISQIGASPPPPQTPPAASRSPHAAMTAPASPYARAAIHRAVERLHGSPGLLVGCESPQTADARQTVAAEEMLSDHYAWHVGSLDAAAAVVDAVIADEADAAANDTWRESAADSILHDELVALMREAAAEAVDDVALEEDYSVGSSYWGDDDADAGQTPVSDTATAASNPAPLSKPSRAARPTRPAPRPPLLLPAQ</sequence>
<feature type="region of interest" description="Disordered" evidence="1">
    <location>
        <begin position="265"/>
        <end position="314"/>
    </location>
</feature>
<proteinExistence type="predicted"/>
<feature type="compositionally biased region" description="Pro residues" evidence="1">
    <location>
        <begin position="302"/>
        <end position="314"/>
    </location>
</feature>
<dbReference type="RefSeq" id="XP_013761864.1">
    <property type="nucleotide sequence ID" value="XM_013906410.1"/>
</dbReference>
<reference evidence="2 3" key="1">
    <citation type="submission" date="2010-05" db="EMBL/GenBank/DDBJ databases">
        <title>The Genome Sequence of Thecamonas trahens ATCC 50062.</title>
        <authorList>
            <consortium name="The Broad Institute Genome Sequencing Platform"/>
            <person name="Russ C."/>
            <person name="Cuomo C."/>
            <person name="Shea T."/>
            <person name="Young S.K."/>
            <person name="Zeng Q."/>
            <person name="Koehrsen M."/>
            <person name="Haas B."/>
            <person name="Borodovsky M."/>
            <person name="Guigo R."/>
            <person name="Alvarado L."/>
            <person name="Berlin A."/>
            <person name="Bochicchio J."/>
            <person name="Borenstein D."/>
            <person name="Chapman S."/>
            <person name="Chen Z."/>
            <person name="Freedman E."/>
            <person name="Gellesch M."/>
            <person name="Goldberg J."/>
            <person name="Griggs A."/>
            <person name="Gujja S."/>
            <person name="Heilman E."/>
            <person name="Heiman D."/>
            <person name="Hepburn T."/>
            <person name="Howarth C."/>
            <person name="Jen D."/>
            <person name="Larson L."/>
            <person name="Mehta T."/>
            <person name="Park D."/>
            <person name="Pearson M."/>
            <person name="Roberts A."/>
            <person name="Saif S."/>
            <person name="Shenoy N."/>
            <person name="Sisk P."/>
            <person name="Stolte C."/>
            <person name="Sykes S."/>
            <person name="Thomson T."/>
            <person name="Walk T."/>
            <person name="White J."/>
            <person name="Yandava C."/>
            <person name="Burger G."/>
            <person name="Gray M.W."/>
            <person name="Holland P.W.H."/>
            <person name="King N."/>
            <person name="Lang F.B.F."/>
            <person name="Roger A.J."/>
            <person name="Ruiz-Trillo I."/>
            <person name="Lander E."/>
            <person name="Nusbaum C."/>
        </authorList>
    </citation>
    <scope>NUCLEOTIDE SEQUENCE [LARGE SCALE GENOMIC DNA]</scope>
    <source>
        <strain evidence="2 3">ATCC 50062</strain>
    </source>
</reference>
<organism evidence="2 3">
    <name type="scientific">Thecamonas trahens ATCC 50062</name>
    <dbReference type="NCBI Taxonomy" id="461836"/>
    <lineage>
        <taxon>Eukaryota</taxon>
        <taxon>Apusozoa</taxon>
        <taxon>Apusomonadida</taxon>
        <taxon>Apusomonadidae</taxon>
        <taxon>Thecamonas</taxon>
    </lineage>
</organism>
<dbReference type="Proteomes" id="UP000054408">
    <property type="component" value="Unassembled WGS sequence"/>
</dbReference>
<name>A0A0L0DMN8_THETB</name>
<feature type="region of interest" description="Disordered" evidence="1">
    <location>
        <begin position="122"/>
        <end position="147"/>
    </location>
</feature>
<accession>A0A0L0DMN8</accession>